<keyword evidence="2" id="KW-0472">Membrane</keyword>
<dbReference type="RefSeq" id="WP_394839986.1">
    <property type="nucleotide sequence ID" value="NZ_CP089929.1"/>
</dbReference>
<dbReference type="EMBL" id="CP089983">
    <property type="protein sequence ID" value="WXB10309.1"/>
    <property type="molecule type" value="Genomic_DNA"/>
</dbReference>
<feature type="compositionally biased region" description="Low complexity" evidence="1">
    <location>
        <begin position="194"/>
        <end position="209"/>
    </location>
</feature>
<feature type="compositionally biased region" description="Low complexity" evidence="1">
    <location>
        <begin position="244"/>
        <end position="261"/>
    </location>
</feature>
<gene>
    <name evidence="3" type="ORF">LVJ94_24150</name>
</gene>
<feature type="compositionally biased region" description="Pro residues" evidence="1">
    <location>
        <begin position="219"/>
        <end position="243"/>
    </location>
</feature>
<accession>A0ABZ2LH89</accession>
<feature type="region of interest" description="Disordered" evidence="1">
    <location>
        <begin position="22"/>
        <end position="59"/>
    </location>
</feature>
<name>A0ABZ2LH89_9BACT</name>
<evidence type="ECO:0000256" key="2">
    <source>
        <dbReference type="SAM" id="Phobius"/>
    </source>
</evidence>
<feature type="region of interest" description="Disordered" evidence="1">
    <location>
        <begin position="96"/>
        <end position="121"/>
    </location>
</feature>
<feature type="compositionally biased region" description="Basic and acidic residues" evidence="1">
    <location>
        <begin position="96"/>
        <end position="107"/>
    </location>
</feature>
<evidence type="ECO:0000313" key="3">
    <source>
        <dbReference type="EMBL" id="WXB10309.1"/>
    </source>
</evidence>
<dbReference type="Proteomes" id="UP001374803">
    <property type="component" value="Chromosome"/>
</dbReference>
<organism evidence="3 4">
    <name type="scientific">Pendulispora rubella</name>
    <dbReference type="NCBI Taxonomy" id="2741070"/>
    <lineage>
        <taxon>Bacteria</taxon>
        <taxon>Pseudomonadati</taxon>
        <taxon>Myxococcota</taxon>
        <taxon>Myxococcia</taxon>
        <taxon>Myxococcales</taxon>
        <taxon>Sorangiineae</taxon>
        <taxon>Pendulisporaceae</taxon>
        <taxon>Pendulispora</taxon>
    </lineage>
</organism>
<evidence type="ECO:0000256" key="1">
    <source>
        <dbReference type="SAM" id="MobiDB-lite"/>
    </source>
</evidence>
<feature type="transmembrane region" description="Helical" evidence="2">
    <location>
        <begin position="150"/>
        <end position="172"/>
    </location>
</feature>
<keyword evidence="2" id="KW-1133">Transmembrane helix</keyword>
<feature type="region of interest" description="Disordered" evidence="1">
    <location>
        <begin position="191"/>
        <end position="272"/>
    </location>
</feature>
<protein>
    <submittedName>
        <fullName evidence="3">Uncharacterized protein</fullName>
    </submittedName>
</protein>
<feature type="compositionally biased region" description="Basic and acidic residues" evidence="1">
    <location>
        <begin position="50"/>
        <end position="59"/>
    </location>
</feature>
<reference evidence="3" key="1">
    <citation type="submission" date="2021-12" db="EMBL/GenBank/DDBJ databases">
        <title>Discovery of the Pendulisporaceae a myxobacterial family with distinct sporulation behavior and unique specialized metabolism.</title>
        <authorList>
            <person name="Garcia R."/>
            <person name="Popoff A."/>
            <person name="Bader C.D."/>
            <person name="Loehr J."/>
            <person name="Walesch S."/>
            <person name="Walt C."/>
            <person name="Boldt J."/>
            <person name="Bunk B."/>
            <person name="Haeckl F.J.F.P.J."/>
            <person name="Gunesch A.P."/>
            <person name="Birkelbach J."/>
            <person name="Nuebel U."/>
            <person name="Pietschmann T."/>
            <person name="Bach T."/>
            <person name="Mueller R."/>
        </authorList>
    </citation>
    <scope>NUCLEOTIDE SEQUENCE</scope>
    <source>
        <strain evidence="3">MSr11367</strain>
    </source>
</reference>
<keyword evidence="2" id="KW-0812">Transmembrane</keyword>
<proteinExistence type="predicted"/>
<sequence length="291" mass="30930">MNRRRSFPADPPEEETRKLIADAATRRMPGRPLDDDEHTNFRPFQGAARAEPEPEVETRIPLHAPAAGIPAESRRPELTAFAPLTPERIQAQLDAAREARRMNRPQEAEGVFAPPEWGRGRVMESDPMPLARSMHASQVREPRERGAQPTVSWAFALAAMAIIGSVATVAIVEGSGDDLLRTGAEFVDPSMAHTDATPADPPKAATPSTQPISVMDLPPASPPPVVAVPQVLPPVVSPVPEPRPAVTASKPAPKAPRATAKGSKKSGASDQDIANAAAADALARAQLQQSM</sequence>
<keyword evidence="4" id="KW-1185">Reference proteome</keyword>
<evidence type="ECO:0000313" key="4">
    <source>
        <dbReference type="Proteomes" id="UP001374803"/>
    </source>
</evidence>